<evidence type="ECO:0000256" key="1">
    <source>
        <dbReference type="SAM" id="MobiDB-lite"/>
    </source>
</evidence>
<accession>A0A3D0WBP1</accession>
<organism evidence="2 3">
    <name type="scientific">Sphingomonas bacterium</name>
    <dbReference type="NCBI Taxonomy" id="1895847"/>
    <lineage>
        <taxon>Bacteria</taxon>
        <taxon>Pseudomonadati</taxon>
        <taxon>Pseudomonadota</taxon>
        <taxon>Alphaproteobacteria</taxon>
        <taxon>Sphingomonadales</taxon>
        <taxon>Sphingomonadaceae</taxon>
        <taxon>Sphingomonas</taxon>
    </lineage>
</organism>
<evidence type="ECO:0000313" key="2">
    <source>
        <dbReference type="EMBL" id="HCB75398.1"/>
    </source>
</evidence>
<dbReference type="Proteomes" id="UP000262699">
    <property type="component" value="Unassembled WGS sequence"/>
</dbReference>
<reference evidence="2 3" key="1">
    <citation type="journal article" date="2018" name="Nat. Biotechnol.">
        <title>A standardized bacterial taxonomy based on genome phylogeny substantially revises the tree of life.</title>
        <authorList>
            <person name="Parks D.H."/>
            <person name="Chuvochina M."/>
            <person name="Waite D.W."/>
            <person name="Rinke C."/>
            <person name="Skarshewski A."/>
            <person name="Chaumeil P.A."/>
            <person name="Hugenholtz P."/>
        </authorList>
    </citation>
    <scope>NUCLEOTIDE SEQUENCE [LARGE SCALE GENOMIC DNA]</scope>
    <source>
        <strain evidence="2">UBA9015</strain>
    </source>
</reference>
<evidence type="ECO:0000313" key="3">
    <source>
        <dbReference type="Proteomes" id="UP000262699"/>
    </source>
</evidence>
<comment type="caution">
    <text evidence="2">The sequence shown here is derived from an EMBL/GenBank/DDBJ whole genome shotgun (WGS) entry which is preliminary data.</text>
</comment>
<feature type="region of interest" description="Disordered" evidence="1">
    <location>
        <begin position="187"/>
        <end position="230"/>
    </location>
</feature>
<name>A0A3D0WBP1_9SPHN</name>
<dbReference type="AlphaFoldDB" id="A0A3D0WBP1"/>
<sequence length="230" mass="25287">MIVASTTDKVLFVPPWREAEPSPPRFYLRAAGVIERAQMEAELSGTLRAGRVYGFELRAAIVSGVQTLLRDDRELDAILALIATEQEDAASLTDDDRRVLVQTRAIMEEHWPEYRDLLAQMARRNELAPIVALRRFCVGWENVTSNRGQSIEFSLGFDGMVTEKALSAVPELEMMAAGNRAFALQYLDEEAEGNSQPPQPSGGDQQTSLSDGSSKADGKSKAAVTKKTRA</sequence>
<dbReference type="EMBL" id="DOYJ01000125">
    <property type="protein sequence ID" value="HCB75398.1"/>
    <property type="molecule type" value="Genomic_DNA"/>
</dbReference>
<gene>
    <name evidence="2" type="ORF">DEP91_04375</name>
</gene>
<proteinExistence type="predicted"/>
<feature type="compositionally biased region" description="Low complexity" evidence="1">
    <location>
        <begin position="193"/>
        <end position="213"/>
    </location>
</feature>
<protein>
    <submittedName>
        <fullName evidence="2">Uncharacterized protein</fullName>
    </submittedName>
</protein>